<comment type="caution">
    <text evidence="2">The sequence shown here is derived from an EMBL/GenBank/DDBJ whole genome shotgun (WGS) entry which is preliminary data.</text>
</comment>
<gene>
    <name evidence="2" type="ORF">RJ639_036754</name>
</gene>
<protein>
    <submittedName>
        <fullName evidence="2">Uncharacterized protein</fullName>
    </submittedName>
</protein>
<feature type="compositionally biased region" description="Basic and acidic residues" evidence="1">
    <location>
        <begin position="13"/>
        <end position="25"/>
    </location>
</feature>
<sequence length="124" mass="13730">MECEQSPCEEDVPEKGKEVMIEPSKIHSYEQRKSGRFQIEEWIEEGDVGNMVDFGLRAATAGLPVPSCELGHVIQAKAWATWSLETGAMREAGFTEQRSPRAHDSGRITSRGNLGQFSLAGCFK</sequence>
<keyword evidence="3" id="KW-1185">Reference proteome</keyword>
<evidence type="ECO:0000313" key="3">
    <source>
        <dbReference type="Proteomes" id="UP001188597"/>
    </source>
</evidence>
<accession>A0AA88X5F9</accession>
<name>A0AA88X5F9_9ASTE</name>
<organism evidence="2 3">
    <name type="scientific">Escallonia herrerae</name>
    <dbReference type="NCBI Taxonomy" id="1293975"/>
    <lineage>
        <taxon>Eukaryota</taxon>
        <taxon>Viridiplantae</taxon>
        <taxon>Streptophyta</taxon>
        <taxon>Embryophyta</taxon>
        <taxon>Tracheophyta</taxon>
        <taxon>Spermatophyta</taxon>
        <taxon>Magnoliopsida</taxon>
        <taxon>eudicotyledons</taxon>
        <taxon>Gunneridae</taxon>
        <taxon>Pentapetalae</taxon>
        <taxon>asterids</taxon>
        <taxon>campanulids</taxon>
        <taxon>Escalloniales</taxon>
        <taxon>Escalloniaceae</taxon>
        <taxon>Escallonia</taxon>
    </lineage>
</organism>
<dbReference type="EMBL" id="JAVXUP010000260">
    <property type="protein sequence ID" value="KAK3032690.1"/>
    <property type="molecule type" value="Genomic_DNA"/>
</dbReference>
<dbReference type="Proteomes" id="UP001188597">
    <property type="component" value="Unassembled WGS sequence"/>
</dbReference>
<feature type="region of interest" description="Disordered" evidence="1">
    <location>
        <begin position="1"/>
        <end position="25"/>
    </location>
</feature>
<feature type="compositionally biased region" description="Acidic residues" evidence="1">
    <location>
        <begin position="1"/>
        <end position="12"/>
    </location>
</feature>
<evidence type="ECO:0000256" key="1">
    <source>
        <dbReference type="SAM" id="MobiDB-lite"/>
    </source>
</evidence>
<reference evidence="2" key="1">
    <citation type="submission" date="2022-12" db="EMBL/GenBank/DDBJ databases">
        <title>Draft genome assemblies for two species of Escallonia (Escalloniales).</title>
        <authorList>
            <person name="Chanderbali A."/>
            <person name="Dervinis C."/>
            <person name="Anghel I."/>
            <person name="Soltis D."/>
            <person name="Soltis P."/>
            <person name="Zapata F."/>
        </authorList>
    </citation>
    <scope>NUCLEOTIDE SEQUENCE</scope>
    <source>
        <strain evidence="2">UCBG64.0493</strain>
        <tissue evidence="2">Leaf</tissue>
    </source>
</reference>
<dbReference type="AntiFam" id="ANF00038">
    <property type="entry name" value="Overlaps SRP RNA, same strand"/>
</dbReference>
<proteinExistence type="predicted"/>
<dbReference type="AlphaFoldDB" id="A0AA88X5F9"/>
<evidence type="ECO:0000313" key="2">
    <source>
        <dbReference type="EMBL" id="KAK3032690.1"/>
    </source>
</evidence>